<comment type="similarity">
    <text evidence="1">Belongs to the LysR transcriptional regulatory family.</text>
</comment>
<dbReference type="Pfam" id="PF00126">
    <property type="entry name" value="HTH_1"/>
    <property type="match status" value="1"/>
</dbReference>
<dbReference type="InterPro" id="IPR036388">
    <property type="entry name" value="WH-like_DNA-bd_sf"/>
</dbReference>
<dbReference type="Pfam" id="PF03466">
    <property type="entry name" value="LysR_substrate"/>
    <property type="match status" value="1"/>
</dbReference>
<evidence type="ECO:0000256" key="1">
    <source>
        <dbReference type="ARBA" id="ARBA00009437"/>
    </source>
</evidence>
<evidence type="ECO:0000259" key="5">
    <source>
        <dbReference type="PROSITE" id="PS50931"/>
    </source>
</evidence>
<dbReference type="RefSeq" id="WP_354193707.1">
    <property type="nucleotide sequence ID" value="NZ_JBEPML010000004.1"/>
</dbReference>
<dbReference type="SUPFAM" id="SSF53850">
    <property type="entry name" value="Periplasmic binding protein-like II"/>
    <property type="match status" value="1"/>
</dbReference>
<evidence type="ECO:0000256" key="4">
    <source>
        <dbReference type="ARBA" id="ARBA00023163"/>
    </source>
</evidence>
<dbReference type="EMBL" id="JBEPML010000004">
    <property type="protein sequence ID" value="MET3791377.1"/>
    <property type="molecule type" value="Genomic_DNA"/>
</dbReference>
<protein>
    <submittedName>
        <fullName evidence="6">DNA-binding transcriptional LysR family regulator</fullName>
    </submittedName>
</protein>
<evidence type="ECO:0000256" key="3">
    <source>
        <dbReference type="ARBA" id="ARBA00023125"/>
    </source>
</evidence>
<evidence type="ECO:0000313" key="7">
    <source>
        <dbReference type="Proteomes" id="UP001549076"/>
    </source>
</evidence>
<dbReference type="InterPro" id="IPR000847">
    <property type="entry name" value="LysR_HTH_N"/>
</dbReference>
<dbReference type="Proteomes" id="UP001549076">
    <property type="component" value="Unassembled WGS sequence"/>
</dbReference>
<dbReference type="Gene3D" id="3.40.190.10">
    <property type="entry name" value="Periplasmic binding protein-like II"/>
    <property type="match status" value="2"/>
</dbReference>
<dbReference type="PROSITE" id="PS50931">
    <property type="entry name" value="HTH_LYSR"/>
    <property type="match status" value="1"/>
</dbReference>
<dbReference type="Gene3D" id="1.10.10.10">
    <property type="entry name" value="Winged helix-like DNA-binding domain superfamily/Winged helix DNA-binding domain"/>
    <property type="match status" value="1"/>
</dbReference>
<name>A0ABV2N0P7_9HYPH</name>
<keyword evidence="3 6" id="KW-0238">DNA-binding</keyword>
<sequence>MAAINFRHLEAIRALILSGSVTGAATRLNVTQPAVSHLIRDAEERLGFALFNRELGRLSPTRKAELILEMFERSLSGLEALNDYCAQLKQSEHRQVVISTIPSFAAAVLPQIIRTYRDEIGPDFFLIKSANTEMGIASVRYNSSDLAFGVNLDPVPGVECATVHNSRALCYLPPGHPLGEKTVITPQDLAGLPMITLSRMEGIAQSIASRIPDHGEAVVECPAAITVLALVEAGIGYTLLDPMTASVFRSDRVVLRQFSENIPFDHRIYWSTSKPMSFDLDKVIALARDFTADAVGRTLARVPAAG</sequence>
<organism evidence="6 7">
    <name type="scientific">Aquamicrobium terrae</name>
    <dbReference type="NCBI Taxonomy" id="1324945"/>
    <lineage>
        <taxon>Bacteria</taxon>
        <taxon>Pseudomonadati</taxon>
        <taxon>Pseudomonadota</taxon>
        <taxon>Alphaproteobacteria</taxon>
        <taxon>Hyphomicrobiales</taxon>
        <taxon>Phyllobacteriaceae</taxon>
        <taxon>Aquamicrobium</taxon>
    </lineage>
</organism>
<gene>
    <name evidence="6" type="ORF">ABID37_001585</name>
</gene>
<proteinExistence type="inferred from homology"/>
<reference evidence="6 7" key="1">
    <citation type="submission" date="2024-06" db="EMBL/GenBank/DDBJ databases">
        <title>Genomic Encyclopedia of Type Strains, Phase IV (KMG-IV): sequencing the most valuable type-strain genomes for metagenomic binning, comparative biology and taxonomic classification.</title>
        <authorList>
            <person name="Goeker M."/>
        </authorList>
    </citation>
    <scope>NUCLEOTIDE SEQUENCE [LARGE SCALE GENOMIC DNA]</scope>
    <source>
        <strain evidence="6 7">DSM 27865</strain>
    </source>
</reference>
<dbReference type="PANTHER" id="PTHR30427:SF1">
    <property type="entry name" value="TRANSCRIPTIONAL ACTIVATOR PROTEIN LYSR"/>
    <property type="match status" value="1"/>
</dbReference>
<keyword evidence="2" id="KW-0805">Transcription regulation</keyword>
<dbReference type="PANTHER" id="PTHR30427">
    <property type="entry name" value="TRANSCRIPTIONAL ACTIVATOR PROTEIN LYSR"/>
    <property type="match status" value="1"/>
</dbReference>
<dbReference type="PRINTS" id="PR00039">
    <property type="entry name" value="HTHLYSR"/>
</dbReference>
<evidence type="ECO:0000313" key="6">
    <source>
        <dbReference type="EMBL" id="MET3791377.1"/>
    </source>
</evidence>
<keyword evidence="4" id="KW-0804">Transcription</keyword>
<feature type="domain" description="HTH lysR-type" evidence="5">
    <location>
        <begin position="4"/>
        <end position="61"/>
    </location>
</feature>
<keyword evidence="7" id="KW-1185">Reference proteome</keyword>
<dbReference type="SUPFAM" id="SSF46785">
    <property type="entry name" value="Winged helix' DNA-binding domain"/>
    <property type="match status" value="1"/>
</dbReference>
<accession>A0ABV2N0P7</accession>
<dbReference type="GO" id="GO:0003677">
    <property type="term" value="F:DNA binding"/>
    <property type="evidence" value="ECO:0007669"/>
    <property type="project" value="UniProtKB-KW"/>
</dbReference>
<dbReference type="InterPro" id="IPR036390">
    <property type="entry name" value="WH_DNA-bd_sf"/>
</dbReference>
<evidence type="ECO:0000256" key="2">
    <source>
        <dbReference type="ARBA" id="ARBA00023015"/>
    </source>
</evidence>
<comment type="caution">
    <text evidence="6">The sequence shown here is derived from an EMBL/GenBank/DDBJ whole genome shotgun (WGS) entry which is preliminary data.</text>
</comment>
<dbReference type="InterPro" id="IPR005119">
    <property type="entry name" value="LysR_subst-bd"/>
</dbReference>